<dbReference type="InterPro" id="IPR009049">
    <property type="entry name" value="Argininosuccinate_lyase"/>
</dbReference>
<dbReference type="PATRIC" id="fig|742818.3.peg.1954"/>
<dbReference type="EC" id="4.3.2.1" evidence="2 6"/>
<dbReference type="Gene3D" id="1.10.40.30">
    <property type="entry name" value="Fumarase/aspartase (C-terminal domain)"/>
    <property type="match status" value="1"/>
</dbReference>
<dbReference type="UniPathway" id="UPA00068">
    <property type="reaction ID" value="UER00114"/>
</dbReference>
<comment type="catalytic activity">
    <reaction evidence="6">
        <text>2-(N(omega)-L-arginino)succinate = fumarate + L-arginine</text>
        <dbReference type="Rhea" id="RHEA:24020"/>
        <dbReference type="ChEBI" id="CHEBI:29806"/>
        <dbReference type="ChEBI" id="CHEBI:32682"/>
        <dbReference type="ChEBI" id="CHEBI:57472"/>
        <dbReference type="EC" id="4.3.2.1"/>
    </reaction>
</comment>
<accession>K0YIL9</accession>
<dbReference type="OrthoDB" id="9769623at2"/>
<dbReference type="InterPro" id="IPR000362">
    <property type="entry name" value="Fumarate_lyase_fam"/>
</dbReference>
<dbReference type="PROSITE" id="PS00163">
    <property type="entry name" value="FUMARATE_LYASES"/>
    <property type="match status" value="1"/>
</dbReference>
<keyword evidence="5 6" id="KW-0456">Lyase</keyword>
<dbReference type="HOGENOM" id="CLU_027272_2_3_11"/>
<dbReference type="eggNOG" id="COG0165">
    <property type="taxonomic scope" value="Bacteria"/>
</dbReference>
<evidence type="ECO:0000313" key="9">
    <source>
        <dbReference type="EMBL" id="EJZ83326.1"/>
    </source>
</evidence>
<dbReference type="Gene3D" id="1.20.200.10">
    <property type="entry name" value="Fumarase/aspartase (Central domain)"/>
    <property type="match status" value="1"/>
</dbReference>
<keyword evidence="4 6" id="KW-0028">Amino-acid biosynthesis</keyword>
<dbReference type="CDD" id="cd01359">
    <property type="entry name" value="Argininosuccinate_lyase"/>
    <property type="match status" value="1"/>
</dbReference>
<evidence type="ECO:0000256" key="4">
    <source>
        <dbReference type="ARBA" id="ARBA00022605"/>
    </source>
</evidence>
<gene>
    <name evidence="6" type="primary">argH</name>
    <name evidence="9" type="ORF">HMPREF9451_01845</name>
</gene>
<name>K0YIL9_9ACTN</name>
<keyword evidence="10" id="KW-1185">Reference proteome</keyword>
<dbReference type="InParanoid" id="K0YIL9"/>
<dbReference type="Proteomes" id="UP000006069">
    <property type="component" value="Unassembled WGS sequence"/>
</dbReference>
<dbReference type="EMBL" id="ADMD01000009">
    <property type="protein sequence ID" value="EJZ83326.1"/>
    <property type="molecule type" value="Genomic_DNA"/>
</dbReference>
<keyword evidence="3 6" id="KW-0055">Arginine biosynthesis</keyword>
<comment type="subcellular location">
    <subcellularLocation>
        <location evidence="6">Cytoplasm</location>
    </subcellularLocation>
</comment>
<evidence type="ECO:0000259" key="8">
    <source>
        <dbReference type="Pfam" id="PF14698"/>
    </source>
</evidence>
<feature type="domain" description="Argininosuccinate lyase C-terminal" evidence="8">
    <location>
        <begin position="363"/>
        <end position="431"/>
    </location>
</feature>
<proteinExistence type="inferred from homology"/>
<dbReference type="GO" id="GO:0004056">
    <property type="term" value="F:argininosuccinate lyase activity"/>
    <property type="evidence" value="ECO:0007669"/>
    <property type="project" value="UniProtKB-UniRule"/>
</dbReference>
<dbReference type="GO" id="GO:0005829">
    <property type="term" value="C:cytosol"/>
    <property type="evidence" value="ECO:0007669"/>
    <property type="project" value="TreeGrafter"/>
</dbReference>
<evidence type="ECO:0000256" key="5">
    <source>
        <dbReference type="ARBA" id="ARBA00023239"/>
    </source>
</evidence>
<dbReference type="FunFam" id="1.10.40.30:FF:000001">
    <property type="entry name" value="Argininosuccinate lyase"/>
    <property type="match status" value="1"/>
</dbReference>
<dbReference type="RefSeq" id="WP_009140022.1">
    <property type="nucleotide sequence ID" value="NZ_JH815199.1"/>
</dbReference>
<dbReference type="AlphaFoldDB" id="K0YIL9"/>
<dbReference type="Pfam" id="PF14698">
    <property type="entry name" value="ASL_C2"/>
    <property type="match status" value="1"/>
</dbReference>
<comment type="similarity">
    <text evidence="6">Belongs to the lyase 1 family. Argininosuccinate lyase subfamily.</text>
</comment>
<dbReference type="FunFam" id="1.20.200.10:FF:000015">
    <property type="entry name" value="argininosuccinate lyase isoform X2"/>
    <property type="match status" value="1"/>
</dbReference>
<dbReference type="SUPFAM" id="SSF48557">
    <property type="entry name" value="L-aspartase-like"/>
    <property type="match status" value="1"/>
</dbReference>
<dbReference type="PRINTS" id="PR00145">
    <property type="entry name" value="ARGSUCLYASE"/>
</dbReference>
<organism evidence="9 10">
    <name type="scientific">Slackia piriformis YIT 12062</name>
    <dbReference type="NCBI Taxonomy" id="742818"/>
    <lineage>
        <taxon>Bacteria</taxon>
        <taxon>Bacillati</taxon>
        <taxon>Actinomycetota</taxon>
        <taxon>Coriobacteriia</taxon>
        <taxon>Eggerthellales</taxon>
        <taxon>Eggerthellaceae</taxon>
        <taxon>Slackia</taxon>
    </lineage>
</organism>
<sequence length="467" mass="51369">MALWSGRFEGGVGEFTQEFGASLFVDKEMYAQDIAGSQAHASMLAAQGVISTDDANAIHEGLEAIKQSIDDGSFVFDVNDEDIHMAIEAELTRVIGTPGARLHTGRSRNDQVAVDLRLHAKALLEDLLEQNVSLCEVLLKKAEDTFGVIMPGYTHLQHAQPVLFSHYMLAYFWMFTRDYVRLKHAYEAADANPLGSAALAGTTYPLDRFMTTELLGFDHAIPNSLDAVSDRDYLLDLEYACSVAMMHLSRLCEEIILWSSTEFGFITLSDAFSTGSSIMPQKKNPDFAELTRGKMGRVVGDLVALLVTMKSLPLAYNKDLQECKEGAFDAAKTLHDCMYCVAGMVDTMELHEEAMLVSAKKGFTAATDVADYLAKKGMPFREAHEVVGNLVLYCEKNGKELEELSFEELHDVCPLFEKDVVSALDTEAIVAARTTYGGTGHSAVKLQMKEAHEFLASMKAAYASEKS</sequence>
<feature type="domain" description="Fumarate lyase N-terminal" evidence="7">
    <location>
        <begin position="6"/>
        <end position="300"/>
    </location>
</feature>
<protein>
    <recommendedName>
        <fullName evidence="2 6">Argininosuccinate lyase</fullName>
        <shortName evidence="6">ASAL</shortName>
        <ecNumber evidence="2 6">4.3.2.1</ecNumber>
    </recommendedName>
    <alternativeName>
        <fullName evidence="6">Arginosuccinase</fullName>
    </alternativeName>
</protein>
<dbReference type="HAMAP" id="MF_00006">
    <property type="entry name" value="Arg_succ_lyase"/>
    <property type="match status" value="1"/>
</dbReference>
<dbReference type="PRINTS" id="PR00149">
    <property type="entry name" value="FUMRATELYASE"/>
</dbReference>
<evidence type="ECO:0000256" key="2">
    <source>
        <dbReference type="ARBA" id="ARBA00012338"/>
    </source>
</evidence>
<dbReference type="NCBIfam" id="TIGR00838">
    <property type="entry name" value="argH"/>
    <property type="match status" value="1"/>
</dbReference>
<dbReference type="FunCoup" id="K0YIL9">
    <property type="interactions" value="214"/>
</dbReference>
<dbReference type="Gene3D" id="1.10.275.10">
    <property type="entry name" value="Fumarase/aspartase (N-terminal domain)"/>
    <property type="match status" value="1"/>
</dbReference>
<evidence type="ECO:0000256" key="3">
    <source>
        <dbReference type="ARBA" id="ARBA00022571"/>
    </source>
</evidence>
<evidence type="ECO:0000313" key="10">
    <source>
        <dbReference type="Proteomes" id="UP000006069"/>
    </source>
</evidence>
<dbReference type="InterPro" id="IPR008948">
    <property type="entry name" value="L-Aspartase-like"/>
</dbReference>
<reference evidence="9 10" key="1">
    <citation type="submission" date="2012-08" db="EMBL/GenBank/DDBJ databases">
        <title>The Genome Sequence of Slackia piriformis YIT 12062.</title>
        <authorList>
            <consortium name="The Broad Institute Genome Sequencing Platform"/>
            <person name="Earl A."/>
            <person name="Ward D."/>
            <person name="Feldgarden M."/>
            <person name="Gevers D."/>
            <person name="Morotomi M."/>
            <person name="Walker B."/>
            <person name="Young S.K."/>
            <person name="Zeng Q."/>
            <person name="Gargeya S."/>
            <person name="Fitzgerald M."/>
            <person name="Haas B."/>
            <person name="Abouelleil A."/>
            <person name="Alvarado L."/>
            <person name="Arachchi H.M."/>
            <person name="Berlin A.M."/>
            <person name="Chapman S.B."/>
            <person name="Goldberg J."/>
            <person name="Griggs A."/>
            <person name="Gujja S."/>
            <person name="Hansen M."/>
            <person name="Howarth C."/>
            <person name="Imamovic A."/>
            <person name="Larimer J."/>
            <person name="McCowen C."/>
            <person name="Montmayeur A."/>
            <person name="Murphy C."/>
            <person name="Neiman D."/>
            <person name="Pearson M."/>
            <person name="Priest M."/>
            <person name="Roberts A."/>
            <person name="Saif S."/>
            <person name="Shea T."/>
            <person name="Sisk P."/>
            <person name="Sykes S."/>
            <person name="Wortman J."/>
            <person name="Nusbaum C."/>
            <person name="Birren B."/>
        </authorList>
    </citation>
    <scope>NUCLEOTIDE SEQUENCE [LARGE SCALE GENOMIC DNA]</scope>
    <source>
        <strain evidence="9 10">YIT 12062</strain>
    </source>
</reference>
<dbReference type="InterPro" id="IPR029419">
    <property type="entry name" value="Arg_succ_lyase_C"/>
</dbReference>
<dbReference type="FunFam" id="1.10.275.10:FF:000002">
    <property type="entry name" value="Argininosuccinate lyase"/>
    <property type="match status" value="1"/>
</dbReference>
<evidence type="ECO:0000259" key="7">
    <source>
        <dbReference type="Pfam" id="PF00206"/>
    </source>
</evidence>
<dbReference type="Pfam" id="PF00206">
    <property type="entry name" value="Lyase_1"/>
    <property type="match status" value="1"/>
</dbReference>
<comment type="pathway">
    <text evidence="1 6">Amino-acid biosynthesis; L-arginine biosynthesis; L-arginine from L-ornithine and carbamoyl phosphate: step 3/3.</text>
</comment>
<dbReference type="InterPro" id="IPR024083">
    <property type="entry name" value="Fumarase/histidase_N"/>
</dbReference>
<dbReference type="InterPro" id="IPR020557">
    <property type="entry name" value="Fumarate_lyase_CS"/>
</dbReference>
<dbReference type="PANTHER" id="PTHR43814:SF1">
    <property type="entry name" value="ARGININOSUCCINATE LYASE"/>
    <property type="match status" value="1"/>
</dbReference>
<evidence type="ECO:0000256" key="6">
    <source>
        <dbReference type="HAMAP-Rule" id="MF_00006"/>
    </source>
</evidence>
<dbReference type="PANTHER" id="PTHR43814">
    <property type="entry name" value="ARGININOSUCCINATE LYASE"/>
    <property type="match status" value="1"/>
</dbReference>
<evidence type="ECO:0000256" key="1">
    <source>
        <dbReference type="ARBA" id="ARBA00004941"/>
    </source>
</evidence>
<comment type="caution">
    <text evidence="9">The sequence shown here is derived from an EMBL/GenBank/DDBJ whole genome shotgun (WGS) entry which is preliminary data.</text>
</comment>
<dbReference type="GO" id="GO:0042450">
    <property type="term" value="P:L-arginine biosynthetic process via ornithine"/>
    <property type="evidence" value="ECO:0007669"/>
    <property type="project" value="UniProtKB-UniRule"/>
</dbReference>
<dbReference type="InterPro" id="IPR022761">
    <property type="entry name" value="Fumarate_lyase_N"/>
</dbReference>
<keyword evidence="6" id="KW-0963">Cytoplasm</keyword>